<dbReference type="EMBL" id="OX451739">
    <property type="protein sequence ID" value="CAI8610923.1"/>
    <property type="molecule type" value="Genomic_DNA"/>
</dbReference>
<evidence type="ECO:0000313" key="2">
    <source>
        <dbReference type="Proteomes" id="UP001157006"/>
    </source>
</evidence>
<keyword evidence="2" id="KW-1185">Reference proteome</keyword>
<organism evidence="1 2">
    <name type="scientific">Vicia faba</name>
    <name type="common">Broad bean</name>
    <name type="synonym">Faba vulgaris</name>
    <dbReference type="NCBI Taxonomy" id="3906"/>
    <lineage>
        <taxon>Eukaryota</taxon>
        <taxon>Viridiplantae</taxon>
        <taxon>Streptophyta</taxon>
        <taxon>Embryophyta</taxon>
        <taxon>Tracheophyta</taxon>
        <taxon>Spermatophyta</taxon>
        <taxon>Magnoliopsida</taxon>
        <taxon>eudicotyledons</taxon>
        <taxon>Gunneridae</taxon>
        <taxon>Pentapetalae</taxon>
        <taxon>rosids</taxon>
        <taxon>fabids</taxon>
        <taxon>Fabales</taxon>
        <taxon>Fabaceae</taxon>
        <taxon>Papilionoideae</taxon>
        <taxon>50 kb inversion clade</taxon>
        <taxon>NPAAA clade</taxon>
        <taxon>Hologalegina</taxon>
        <taxon>IRL clade</taxon>
        <taxon>Fabeae</taxon>
        <taxon>Vicia</taxon>
    </lineage>
</organism>
<gene>
    <name evidence="1" type="ORF">VFH_IV204880</name>
</gene>
<evidence type="ECO:0000313" key="1">
    <source>
        <dbReference type="EMBL" id="CAI8610923.1"/>
    </source>
</evidence>
<dbReference type="Proteomes" id="UP001157006">
    <property type="component" value="Chromosome 4"/>
</dbReference>
<name>A0AAV1ANE1_VICFA</name>
<accession>A0AAV1ANE1</accession>
<sequence>MVSHPSVFYLEVNHPILIHPHVDHFGQQQTLILLPTPHQFHHLIPYQQSHQTCTVIHYHHFVHYGHYQQVGLKYLRKTLNWFSGSDFNLDRLNINLERLDINYFYYIRLGNKVDYVYVYLYISLVQI</sequence>
<proteinExistence type="predicted"/>
<protein>
    <submittedName>
        <fullName evidence="1">Uncharacterized protein</fullName>
    </submittedName>
</protein>
<reference evidence="1 2" key="1">
    <citation type="submission" date="2023-01" db="EMBL/GenBank/DDBJ databases">
        <authorList>
            <person name="Kreplak J."/>
        </authorList>
    </citation>
    <scope>NUCLEOTIDE SEQUENCE [LARGE SCALE GENOMIC DNA]</scope>
</reference>
<dbReference type="AlphaFoldDB" id="A0AAV1ANE1"/>